<dbReference type="EMBL" id="JACSOD020000485">
    <property type="protein sequence ID" value="MBM6499605.1"/>
    <property type="molecule type" value="Genomic_DNA"/>
</dbReference>
<gene>
    <name evidence="1" type="ORF">H9X54_009880</name>
</gene>
<reference evidence="1 2" key="1">
    <citation type="submission" date="2021-02" db="EMBL/GenBank/DDBJ databases">
        <authorList>
            <person name="Jung H.S."/>
            <person name="Chun B.H."/>
            <person name="Jeon C.O."/>
        </authorList>
    </citation>
    <scope>NUCLEOTIDE SEQUENCE [LARGE SCALE GENOMIC DNA]</scope>
    <source>
        <strain evidence="1 2">LMG 25203</strain>
    </source>
</reference>
<keyword evidence="2" id="KW-1185">Reference proteome</keyword>
<evidence type="ECO:0000313" key="2">
    <source>
        <dbReference type="Proteomes" id="UP000759529"/>
    </source>
</evidence>
<protein>
    <submittedName>
        <fullName evidence="1">Uncharacterized protein</fullName>
    </submittedName>
</protein>
<dbReference type="RefSeq" id="WP_187657388.1">
    <property type="nucleotide sequence ID" value="NZ_JACSOD020000485.1"/>
</dbReference>
<comment type="caution">
    <text evidence="1">The sequence shown here is derived from an EMBL/GenBank/DDBJ whole genome shotgun (WGS) entry which is preliminary data.</text>
</comment>
<sequence>MEALKGYVYFGVQRYFIQLQKSMATSKINGNFKNQWQLQLQKSISIF</sequence>
<proteinExistence type="predicted"/>
<evidence type="ECO:0000313" key="1">
    <source>
        <dbReference type="EMBL" id="MBM6499605.1"/>
    </source>
</evidence>
<accession>A0ABS2CXC5</accession>
<dbReference type="Proteomes" id="UP000759529">
    <property type="component" value="Unassembled WGS sequence"/>
</dbReference>
<name>A0ABS2CXC5_9FLAO</name>
<organism evidence="1 2">
    <name type="scientific">Flavobacterium macrobrachii</name>
    <dbReference type="NCBI Taxonomy" id="591204"/>
    <lineage>
        <taxon>Bacteria</taxon>
        <taxon>Pseudomonadati</taxon>
        <taxon>Bacteroidota</taxon>
        <taxon>Flavobacteriia</taxon>
        <taxon>Flavobacteriales</taxon>
        <taxon>Flavobacteriaceae</taxon>
        <taxon>Flavobacterium</taxon>
    </lineage>
</organism>